<feature type="compositionally biased region" description="Basic and acidic residues" evidence="1">
    <location>
        <begin position="597"/>
        <end position="610"/>
    </location>
</feature>
<feature type="region of interest" description="Disordered" evidence="1">
    <location>
        <begin position="405"/>
        <end position="435"/>
    </location>
</feature>
<keyword evidence="3" id="KW-1185">Reference proteome</keyword>
<feature type="region of interest" description="Disordered" evidence="1">
    <location>
        <begin position="89"/>
        <end position="109"/>
    </location>
</feature>
<gene>
    <name evidence="2" type="ORF">DV515_00000053</name>
</gene>
<accession>A0A3L8T254</accession>
<protein>
    <submittedName>
        <fullName evidence="2">Uncharacterized protein</fullName>
    </submittedName>
</protein>
<dbReference type="EMBL" id="QUSF01000001">
    <property type="protein sequence ID" value="RLW13342.1"/>
    <property type="molecule type" value="Genomic_DNA"/>
</dbReference>
<proteinExistence type="predicted"/>
<feature type="compositionally biased region" description="Low complexity" evidence="1">
    <location>
        <begin position="356"/>
        <end position="367"/>
    </location>
</feature>
<dbReference type="Proteomes" id="UP000276834">
    <property type="component" value="Unassembled WGS sequence"/>
</dbReference>
<evidence type="ECO:0000256" key="1">
    <source>
        <dbReference type="SAM" id="MobiDB-lite"/>
    </source>
</evidence>
<feature type="region of interest" description="Disordered" evidence="1">
    <location>
        <begin position="597"/>
        <end position="633"/>
    </location>
</feature>
<organism evidence="2 3">
    <name type="scientific">Chloebia gouldiae</name>
    <name type="common">Gouldian finch</name>
    <name type="synonym">Erythrura gouldiae</name>
    <dbReference type="NCBI Taxonomy" id="44316"/>
    <lineage>
        <taxon>Eukaryota</taxon>
        <taxon>Metazoa</taxon>
        <taxon>Chordata</taxon>
        <taxon>Craniata</taxon>
        <taxon>Vertebrata</taxon>
        <taxon>Euteleostomi</taxon>
        <taxon>Archelosauria</taxon>
        <taxon>Archosauria</taxon>
        <taxon>Dinosauria</taxon>
        <taxon>Saurischia</taxon>
        <taxon>Theropoda</taxon>
        <taxon>Coelurosauria</taxon>
        <taxon>Aves</taxon>
        <taxon>Neognathae</taxon>
        <taxon>Neoaves</taxon>
        <taxon>Telluraves</taxon>
        <taxon>Australaves</taxon>
        <taxon>Passeriformes</taxon>
        <taxon>Passeroidea</taxon>
        <taxon>Passeridae</taxon>
        <taxon>Chloebia</taxon>
    </lineage>
</organism>
<evidence type="ECO:0000313" key="3">
    <source>
        <dbReference type="Proteomes" id="UP000276834"/>
    </source>
</evidence>
<evidence type="ECO:0000313" key="2">
    <source>
        <dbReference type="EMBL" id="RLW13342.1"/>
    </source>
</evidence>
<comment type="caution">
    <text evidence="2">The sequence shown here is derived from an EMBL/GenBank/DDBJ whole genome shotgun (WGS) entry which is preliminary data.</text>
</comment>
<name>A0A3L8T254_CHLGU</name>
<reference evidence="2 3" key="1">
    <citation type="journal article" date="2018" name="Proc. R. Soc. B">
        <title>A non-coding region near Follistatin controls head colour polymorphism in the Gouldian finch.</title>
        <authorList>
            <person name="Toomey M.B."/>
            <person name="Marques C.I."/>
            <person name="Andrade P."/>
            <person name="Araujo P.M."/>
            <person name="Sabatino S."/>
            <person name="Gazda M.A."/>
            <person name="Afonso S."/>
            <person name="Lopes R.J."/>
            <person name="Corbo J.C."/>
            <person name="Carneiro M."/>
        </authorList>
    </citation>
    <scope>NUCLEOTIDE SEQUENCE [LARGE SCALE GENOMIC DNA]</scope>
    <source>
        <strain evidence="2">Red01</strain>
        <tissue evidence="2">Muscle</tissue>
    </source>
</reference>
<dbReference type="AlphaFoldDB" id="A0A3L8T254"/>
<sequence length="633" mass="71563">MGLRWRVEYLITSQGRRHTESFRDLIPCVILSSVTPRDVCNAYQHSPAAAVVLNHSKAPVMRQFCDVLEEMPNVLEGLVHSRTQASLNINGKPQKQSPAPRAAFPQVPPSSLRSGRFQRWWPRPQHSTVACVYKGILTAKAAFVDNSKQTREQFSFSTKFEARTRGSENEPWFPSYVVKNIYYFTDLHYIFLQQMGHHVLRVLINQRSNTKVAVISTSVIRHVGCYIQRDKLVILQSLKGNQNKFDHKVDLQVSILSTMTTKINPLLVVHEVVYLHNAYRKIKVMGIVLRDSSSREELVKEKSTFSDRKSTPQYTCMIVEEDTKDRSVWKSKHGFETQITEAKLPGNRNSYSAEYPSTSQPPSATSTEKPVFNDSGGNPGEVKSGGKANTMWMCSQPAAPLGGETCPAVLRGPAQPRPAADNGGESHRGQREQGASHRFPCLVPASSFAILYLPLFPLYRLTWDQGLTLEKKTRVKCLSSLLREEGNGERVQQGTFTIESGWHILASADFCSLSQMIVALDSAECPKVAESWRCQQIAMPSDKQRKETLFSFQRKQPKDNSEMPNEKYRYFADAHASNLYQNKCATCDPIDNKARQQDFSQKDTATDHQGETCAENKIILMQQKSKKEEKDRH</sequence>
<feature type="compositionally biased region" description="Basic and acidic residues" evidence="1">
    <location>
        <begin position="424"/>
        <end position="435"/>
    </location>
</feature>
<feature type="region of interest" description="Disordered" evidence="1">
    <location>
        <begin position="339"/>
        <end position="388"/>
    </location>
</feature>